<evidence type="ECO:0000256" key="1">
    <source>
        <dbReference type="SAM" id="MobiDB-lite"/>
    </source>
</evidence>
<accession>A0ABY7DHA7</accession>
<feature type="compositionally biased region" description="Polar residues" evidence="1">
    <location>
        <begin position="260"/>
        <end position="280"/>
    </location>
</feature>
<sequence>MDRYDAGCFRGSGDVDGIFGRRTATWTASTRRPESSVRVAMLPQTSKCVSAVSFLLVTVTFAQFPGLRHGPRRQRFPMRNRYNSVPQLLFPSVTAEEGEGAGNETDWSAFVPATPAPEEIDCHVEVEVVHRIGGRCVRLGGVRQMSVCQSGMYLDVHNTECQMRMHREAIIQAALNEMQRVAAADENLDTEDGETVEAGGHTDGSQAGEAAETVGEYRGADMSLSDEEHALGDLVGNTGGERQAVSGQTEQPVENEQDELPQSSEPGDNITVETPQADSA</sequence>
<protein>
    <submittedName>
        <fullName evidence="2">Uncharacterized protein</fullName>
    </submittedName>
</protein>
<keyword evidence="3" id="KW-1185">Reference proteome</keyword>
<reference evidence="2" key="1">
    <citation type="submission" date="2022-11" db="EMBL/GenBank/DDBJ databases">
        <title>Centuries of genome instability and evolution in soft-shell clam transmissible cancer (bioRxiv).</title>
        <authorList>
            <person name="Hart S.F.M."/>
            <person name="Yonemitsu M.A."/>
            <person name="Giersch R.M."/>
            <person name="Beal B.F."/>
            <person name="Arriagada G."/>
            <person name="Davis B.W."/>
            <person name="Ostrander E.A."/>
            <person name="Goff S.P."/>
            <person name="Metzger M.J."/>
        </authorList>
    </citation>
    <scope>NUCLEOTIDE SEQUENCE</scope>
    <source>
        <strain evidence="2">MELC-2E11</strain>
        <tissue evidence="2">Siphon/mantle</tissue>
    </source>
</reference>
<name>A0ABY7DHA7_MYAAR</name>
<proteinExistence type="predicted"/>
<feature type="region of interest" description="Disordered" evidence="1">
    <location>
        <begin position="221"/>
        <end position="280"/>
    </location>
</feature>
<dbReference type="EMBL" id="CP111013">
    <property type="protein sequence ID" value="WAQ97064.1"/>
    <property type="molecule type" value="Genomic_DNA"/>
</dbReference>
<dbReference type="Proteomes" id="UP001164746">
    <property type="component" value="Chromosome 2"/>
</dbReference>
<evidence type="ECO:0000313" key="2">
    <source>
        <dbReference type="EMBL" id="WAQ97064.1"/>
    </source>
</evidence>
<gene>
    <name evidence="2" type="ORF">MAR_029754</name>
</gene>
<evidence type="ECO:0000313" key="3">
    <source>
        <dbReference type="Proteomes" id="UP001164746"/>
    </source>
</evidence>
<organism evidence="2 3">
    <name type="scientific">Mya arenaria</name>
    <name type="common">Soft-shell clam</name>
    <dbReference type="NCBI Taxonomy" id="6604"/>
    <lineage>
        <taxon>Eukaryota</taxon>
        <taxon>Metazoa</taxon>
        <taxon>Spiralia</taxon>
        <taxon>Lophotrochozoa</taxon>
        <taxon>Mollusca</taxon>
        <taxon>Bivalvia</taxon>
        <taxon>Autobranchia</taxon>
        <taxon>Heteroconchia</taxon>
        <taxon>Euheterodonta</taxon>
        <taxon>Imparidentia</taxon>
        <taxon>Neoheterodontei</taxon>
        <taxon>Myida</taxon>
        <taxon>Myoidea</taxon>
        <taxon>Myidae</taxon>
        <taxon>Mya</taxon>
    </lineage>
</organism>